<proteinExistence type="predicted"/>
<name>A0A512DAY3_9CELL</name>
<comment type="caution">
    <text evidence="1">The sequence shown here is derived from an EMBL/GenBank/DDBJ whole genome shotgun (WGS) entry which is preliminary data.</text>
</comment>
<evidence type="ECO:0000313" key="1">
    <source>
        <dbReference type="EMBL" id="GEO33641.1"/>
    </source>
</evidence>
<dbReference type="InterPro" id="IPR021555">
    <property type="entry name" value="DUF3000"/>
</dbReference>
<evidence type="ECO:0000313" key="2">
    <source>
        <dbReference type="Proteomes" id="UP000321181"/>
    </source>
</evidence>
<evidence type="ECO:0008006" key="3">
    <source>
        <dbReference type="Google" id="ProtNLM"/>
    </source>
</evidence>
<reference evidence="1 2" key="1">
    <citation type="submission" date="2019-07" db="EMBL/GenBank/DDBJ databases">
        <title>Whole genome shotgun sequence of Cellulomonas aerilata NBRC 106308.</title>
        <authorList>
            <person name="Hosoyama A."/>
            <person name="Uohara A."/>
            <person name="Ohji S."/>
            <person name="Ichikawa N."/>
        </authorList>
    </citation>
    <scope>NUCLEOTIDE SEQUENCE [LARGE SCALE GENOMIC DNA]</scope>
    <source>
        <strain evidence="1 2">NBRC 106308</strain>
    </source>
</reference>
<dbReference type="Pfam" id="PF11452">
    <property type="entry name" value="DUF3000"/>
    <property type="match status" value="1"/>
</dbReference>
<dbReference type="EMBL" id="BJYY01000011">
    <property type="protein sequence ID" value="GEO33641.1"/>
    <property type="molecule type" value="Genomic_DNA"/>
</dbReference>
<dbReference type="RefSeq" id="WP_146902012.1">
    <property type="nucleotide sequence ID" value="NZ_BAAARM010000002.1"/>
</dbReference>
<gene>
    <name evidence="1" type="ORF">CAE01nite_13660</name>
</gene>
<dbReference type="Proteomes" id="UP000321181">
    <property type="component" value="Unassembled WGS sequence"/>
</dbReference>
<protein>
    <recommendedName>
        <fullName evidence="3">Enoyl-CoA hydratase</fullName>
    </recommendedName>
</protein>
<dbReference type="OrthoDB" id="3210980at2"/>
<dbReference type="AlphaFoldDB" id="A0A512DAY3"/>
<sequence>MTTGQGDVPADFVRALHTLRAARLRPEVHLEEVPGPGRIAPFSVALTAEVRLPRAEEGLASGRFVVLHDPAGQEAWDGVFRVVTLVRANLEAELAADALLAEVAWTWFTDALGANGVVPHAAGGTVTRVLSQSFGALADRPDEVEVELRASWTPQDADLEPHLTAWGTLLCTTAGLPPMPDGVSVLGRRR</sequence>
<accession>A0A512DAY3</accession>
<organism evidence="1 2">
    <name type="scientific">Cellulomonas aerilata</name>
    <dbReference type="NCBI Taxonomy" id="515326"/>
    <lineage>
        <taxon>Bacteria</taxon>
        <taxon>Bacillati</taxon>
        <taxon>Actinomycetota</taxon>
        <taxon>Actinomycetes</taxon>
        <taxon>Micrococcales</taxon>
        <taxon>Cellulomonadaceae</taxon>
        <taxon>Cellulomonas</taxon>
    </lineage>
</organism>
<keyword evidence="2" id="KW-1185">Reference proteome</keyword>